<dbReference type="PANTHER" id="PTHR30419">
    <property type="entry name" value="HTH-TYPE TRANSCRIPTIONAL REGULATOR YBHD"/>
    <property type="match status" value="1"/>
</dbReference>
<dbReference type="EMBL" id="CP090958">
    <property type="protein sequence ID" value="WGW11502.1"/>
    <property type="molecule type" value="Genomic_DNA"/>
</dbReference>
<dbReference type="Gene3D" id="1.10.10.10">
    <property type="entry name" value="Winged helix-like DNA-binding domain superfamily/Winged helix DNA-binding domain"/>
    <property type="match status" value="1"/>
</dbReference>
<organism evidence="6 7">
    <name type="scientific">Saxibacter everestensis</name>
    <dbReference type="NCBI Taxonomy" id="2909229"/>
    <lineage>
        <taxon>Bacteria</taxon>
        <taxon>Bacillati</taxon>
        <taxon>Actinomycetota</taxon>
        <taxon>Actinomycetes</taxon>
        <taxon>Micrococcales</taxon>
        <taxon>Brevibacteriaceae</taxon>
        <taxon>Saxibacter</taxon>
    </lineage>
</organism>
<keyword evidence="2" id="KW-0805">Transcription regulation</keyword>
<evidence type="ECO:0000313" key="7">
    <source>
        <dbReference type="Proteomes" id="UP001209083"/>
    </source>
</evidence>
<name>A0ABY8QRC8_9MICO</name>
<dbReference type="InterPro" id="IPR005119">
    <property type="entry name" value="LysR_subst-bd"/>
</dbReference>
<evidence type="ECO:0000259" key="5">
    <source>
        <dbReference type="PROSITE" id="PS50931"/>
    </source>
</evidence>
<evidence type="ECO:0000256" key="3">
    <source>
        <dbReference type="ARBA" id="ARBA00023125"/>
    </source>
</evidence>
<reference evidence="6 7" key="1">
    <citation type="submission" date="2023-05" db="EMBL/GenBank/DDBJ databases">
        <title>Lithophilousrod everest ZFBP1038 complete genpme.</title>
        <authorList>
            <person name="Tian M."/>
        </authorList>
    </citation>
    <scope>NUCLEOTIDE SEQUENCE [LARGE SCALE GENOMIC DNA]</scope>
    <source>
        <strain evidence="6 7">ZFBP1038</strain>
    </source>
</reference>
<dbReference type="InterPro" id="IPR036388">
    <property type="entry name" value="WH-like_DNA-bd_sf"/>
</dbReference>
<dbReference type="RefSeq" id="WP_349638292.1">
    <property type="nucleotide sequence ID" value="NZ_CP090958.1"/>
</dbReference>
<evidence type="ECO:0000256" key="1">
    <source>
        <dbReference type="ARBA" id="ARBA00009437"/>
    </source>
</evidence>
<accession>A0ABY8QRC8</accession>
<dbReference type="Gene3D" id="3.40.190.10">
    <property type="entry name" value="Periplasmic binding protein-like II"/>
    <property type="match status" value="2"/>
</dbReference>
<dbReference type="SUPFAM" id="SSF46785">
    <property type="entry name" value="Winged helix' DNA-binding domain"/>
    <property type="match status" value="1"/>
</dbReference>
<feature type="domain" description="HTH lysR-type" evidence="5">
    <location>
        <begin position="3"/>
        <end position="60"/>
    </location>
</feature>
<dbReference type="InterPro" id="IPR000847">
    <property type="entry name" value="LysR_HTH_N"/>
</dbReference>
<dbReference type="InterPro" id="IPR036390">
    <property type="entry name" value="WH_DNA-bd_sf"/>
</dbReference>
<dbReference type="Pfam" id="PF00126">
    <property type="entry name" value="HTH_1"/>
    <property type="match status" value="1"/>
</dbReference>
<comment type="similarity">
    <text evidence="1">Belongs to the LysR transcriptional regulatory family.</text>
</comment>
<evidence type="ECO:0000256" key="2">
    <source>
        <dbReference type="ARBA" id="ARBA00023015"/>
    </source>
</evidence>
<dbReference type="PROSITE" id="PS50931">
    <property type="entry name" value="HTH_LYSR"/>
    <property type="match status" value="1"/>
</dbReference>
<evidence type="ECO:0000313" key="6">
    <source>
        <dbReference type="EMBL" id="WGW11502.1"/>
    </source>
</evidence>
<protein>
    <submittedName>
        <fullName evidence="6">LysR family transcriptional regulator</fullName>
    </submittedName>
</protein>
<keyword evidence="3" id="KW-0238">DNA-binding</keyword>
<evidence type="ECO:0000256" key="4">
    <source>
        <dbReference type="ARBA" id="ARBA00023163"/>
    </source>
</evidence>
<dbReference type="Pfam" id="PF03466">
    <property type="entry name" value="LysR_substrate"/>
    <property type="match status" value="1"/>
</dbReference>
<sequence>MQIDPRRLSFLLAVARHGGILAAAEALFVTPSAVSQQITRLEREQGVELLDRGPRGVELTASGRVLVEAAENIERELADARRLLAESEGTLTGNVVIGAFQTVIVSILAPMLPELADHLPGIDIDIREIASERLPRSLRAGEANLVILERDLEADEPAPANTREVPLLDEPWRLVVPADSIADVGLPELERLPWLGIAPGGASARAVERVKANLKLSTSTVHSYFDFGSALALVAAGHGVTLLPALAVQGYLPEGVAVIDLPGLGSRRLVVRHRATKREPSAATTAVIEAIVKSVEAMDLSRH</sequence>
<dbReference type="Proteomes" id="UP001209083">
    <property type="component" value="Chromosome"/>
</dbReference>
<dbReference type="SUPFAM" id="SSF53850">
    <property type="entry name" value="Periplasmic binding protein-like II"/>
    <property type="match status" value="1"/>
</dbReference>
<gene>
    <name evidence="6" type="ORF">LWF01_15615</name>
</gene>
<dbReference type="InterPro" id="IPR050950">
    <property type="entry name" value="HTH-type_LysR_regulators"/>
</dbReference>
<proteinExistence type="inferred from homology"/>
<keyword evidence="4" id="KW-0804">Transcription</keyword>
<keyword evidence="7" id="KW-1185">Reference proteome</keyword>